<dbReference type="OrthoDB" id="2342932at2759"/>
<reference evidence="4" key="1">
    <citation type="journal article" date="2020" name="Nat. Commun.">
        <title>Genome sequence of the cluster root forming white lupin.</title>
        <authorList>
            <person name="Hufnagel B."/>
            <person name="Marques A."/>
            <person name="Soriano A."/>
            <person name="Marques L."/>
            <person name="Divol F."/>
            <person name="Doumas P."/>
            <person name="Sallet E."/>
            <person name="Mancinotti D."/>
            <person name="Carrere S."/>
            <person name="Marande W."/>
            <person name="Arribat S."/>
            <person name="Keller J."/>
            <person name="Huneau C."/>
            <person name="Blein T."/>
            <person name="Aime D."/>
            <person name="Laguerre M."/>
            <person name="Taylor J."/>
            <person name="Schubert V."/>
            <person name="Nelson M."/>
            <person name="Geu-Flores F."/>
            <person name="Crespi M."/>
            <person name="Gallardo-Guerrero K."/>
            <person name="Delaux P.-M."/>
            <person name="Salse J."/>
            <person name="Berges H."/>
            <person name="Guyot R."/>
            <person name="Gouzy J."/>
            <person name="Peret B."/>
        </authorList>
    </citation>
    <scope>NUCLEOTIDE SEQUENCE [LARGE SCALE GENOMIC DNA]</scope>
    <source>
        <strain evidence="4">cv. Amiga</strain>
    </source>
</reference>
<dbReference type="AlphaFoldDB" id="A0A6A4NDQ8"/>
<dbReference type="Pfam" id="PF03931">
    <property type="entry name" value="Skp1_POZ"/>
    <property type="match status" value="1"/>
</dbReference>
<name>A0A6A4NDQ8_LUPAL</name>
<keyword evidence="4" id="KW-1185">Reference proteome</keyword>
<comment type="pathway">
    <text evidence="1">Protein modification; protein ubiquitination.</text>
</comment>
<evidence type="ECO:0000256" key="1">
    <source>
        <dbReference type="ARBA" id="ARBA00004906"/>
    </source>
</evidence>
<accession>A0A6A4NDQ8</accession>
<evidence type="ECO:0000259" key="2">
    <source>
        <dbReference type="Pfam" id="PF03931"/>
    </source>
</evidence>
<dbReference type="InterPro" id="IPR016073">
    <property type="entry name" value="Skp1_comp_POZ"/>
</dbReference>
<dbReference type="InterPro" id="IPR011333">
    <property type="entry name" value="SKP1/BTB/POZ_sf"/>
</dbReference>
<gene>
    <name evidence="3" type="ORF">Lalb_Chr23g0275401</name>
</gene>
<feature type="domain" description="SKP1 component POZ" evidence="2">
    <location>
        <begin position="10"/>
        <end position="66"/>
    </location>
</feature>
<dbReference type="Gene3D" id="3.30.710.10">
    <property type="entry name" value="Potassium Channel Kv1.1, Chain A"/>
    <property type="match status" value="1"/>
</dbReference>
<sequence>MAEKASQSSNSISLNTVDGKIFKVWSTIANQMEIVQSLIEASDSSTVISLPHVNASHLSKIIEYLDVNASHLSKIIEYLDVNASHLSSS</sequence>
<dbReference type="Proteomes" id="UP000447434">
    <property type="component" value="Chromosome 23"/>
</dbReference>
<organism evidence="3 4">
    <name type="scientific">Lupinus albus</name>
    <name type="common">White lupine</name>
    <name type="synonym">Lupinus termis</name>
    <dbReference type="NCBI Taxonomy" id="3870"/>
    <lineage>
        <taxon>Eukaryota</taxon>
        <taxon>Viridiplantae</taxon>
        <taxon>Streptophyta</taxon>
        <taxon>Embryophyta</taxon>
        <taxon>Tracheophyta</taxon>
        <taxon>Spermatophyta</taxon>
        <taxon>Magnoliopsida</taxon>
        <taxon>eudicotyledons</taxon>
        <taxon>Gunneridae</taxon>
        <taxon>Pentapetalae</taxon>
        <taxon>rosids</taxon>
        <taxon>fabids</taxon>
        <taxon>Fabales</taxon>
        <taxon>Fabaceae</taxon>
        <taxon>Papilionoideae</taxon>
        <taxon>50 kb inversion clade</taxon>
        <taxon>genistoids sensu lato</taxon>
        <taxon>core genistoids</taxon>
        <taxon>Genisteae</taxon>
        <taxon>Lupinus</taxon>
    </lineage>
</organism>
<dbReference type="EMBL" id="WOCE01000023">
    <property type="protein sequence ID" value="KAE9587580.1"/>
    <property type="molecule type" value="Genomic_DNA"/>
</dbReference>
<dbReference type="GO" id="GO:0006511">
    <property type="term" value="P:ubiquitin-dependent protein catabolic process"/>
    <property type="evidence" value="ECO:0007669"/>
    <property type="project" value="InterPro"/>
</dbReference>
<evidence type="ECO:0000313" key="3">
    <source>
        <dbReference type="EMBL" id="KAE9587580.1"/>
    </source>
</evidence>
<dbReference type="SUPFAM" id="SSF54695">
    <property type="entry name" value="POZ domain"/>
    <property type="match status" value="1"/>
</dbReference>
<proteinExistence type="predicted"/>
<evidence type="ECO:0000313" key="4">
    <source>
        <dbReference type="Proteomes" id="UP000447434"/>
    </source>
</evidence>
<comment type="caution">
    <text evidence="3">The sequence shown here is derived from an EMBL/GenBank/DDBJ whole genome shotgun (WGS) entry which is preliminary data.</text>
</comment>
<protein>
    <submittedName>
        <fullName evidence="3">Putative SKP1/BTB/POZ domain-containing protein</fullName>
    </submittedName>
</protein>